<sequence>MTSKRILVIAGSDSSGGAGLEADQKVIAAHGCYAMTATTALTAQNTQGVYDIHQTPSSFVRKQIDACIEDIGVDVVKTGMLASASTIEVVAEALKRHNVPVCIVDPVMVSTSGAQLLPENAVEILIAQLLPVTTLLTPNLPEAQLILKSIGKSVGEPQSVDDIVAMAKAVRELGPKYVLLKGGHVPLTKDRVVPTGEADWQIVLNVLVGGAEDVIFETAYLKSKNTHGTGCSLASAAIASRLASGMTIEQAVKTANYYIEAGIRTSQDLGKGSGPINHFHSTYSLPFAPGRFLEYVLDREDVKDPWREHTHHSFVHGLSDGTLPLGKFKNYLIQDYLFLIQFSRANALAAYKAKTLADINKSARIVQHIQEEMGLHIKYCESFGLTKEQIESHKEHPACTAYTRYVLDIGQSEDWFALQIALMPCLIGYGHIARRLYDDPTTKREGNTYWDWVEQYVAQDYTDAVKAGLDIIEQNAVLQSPSRIEQLVQIFIHATKMETGFWDMGSLYGGGSNGYSNGGGGGYGGGSNGYSGGGGGYGGGGYGGGGGGYGGGGGGDRMSNLGAGLKQQNWDINSLPKFEKSFYKEHPEVAARSQKEVDDFRKEQQMTIHGSDVPKPVTTFDEAGFPGYVMNEVKAQGFDKPTAIQSQGWPMALSGRDVVGIAETGSGKTLTYCLPAIVHINAQPLLAPGDGPIVLILAPTRELAVQIQTEISKFGKSSRIRNTCVYGGVPKGGQIRDLARGVEVCIATPGRLIDMLESGKTNLRRVTYLVLDEADRMLDMGFEPQIRKIIGQIRPDRQTCMWSATWPKEVRQLASDYQTDFIQVNIGSMDLSANHRITQIVEVVSDFEKRDKMAKHLERIMDDKNNKVLIFTGTKRVADDITRFLRQDGWPALSIHGDKQQNERDWVLNEFKTGKSPIMVATDVASRGIDVRNITHVLNYDYPNNSEDYVHRIGRTGRAGAKGTAITLFTTENAKQARDLVQILTESKQQIDPRLHEMARYSGGGGGGRGWGGRGRGGGGRGGGGRFSRR</sequence>
<protein>
    <recommendedName>
        <fullName evidence="1">RNA helicase</fullName>
        <ecNumber evidence="1">3.6.4.13</ecNumber>
    </recommendedName>
</protein>
<keyword evidence="13" id="KW-1185">Reference proteome</keyword>
<evidence type="ECO:0000259" key="9">
    <source>
        <dbReference type="PROSITE" id="PS51192"/>
    </source>
</evidence>
<keyword evidence="3" id="KW-0378">Hydrolase</keyword>
<keyword evidence="5" id="KW-0067">ATP-binding</keyword>
<dbReference type="InterPro" id="IPR016084">
    <property type="entry name" value="Haem_Oase-like_multi-hlx"/>
</dbReference>
<feature type="domain" description="Helicase C-terminal" evidence="10">
    <location>
        <begin position="852"/>
        <end position="999"/>
    </location>
</feature>
<dbReference type="InterPro" id="IPR001650">
    <property type="entry name" value="Helicase_C-like"/>
</dbReference>
<dbReference type="EMBL" id="JAJVCZ030000001">
    <property type="protein sequence ID" value="KAL0264197.1"/>
    <property type="molecule type" value="Genomic_DNA"/>
</dbReference>
<dbReference type="InterPro" id="IPR000629">
    <property type="entry name" value="RNA-helicase_DEAD-box_CS"/>
</dbReference>
<dbReference type="InterPro" id="IPR013749">
    <property type="entry name" value="PM/HMP-P_kinase-1"/>
</dbReference>
<evidence type="ECO:0000259" key="11">
    <source>
        <dbReference type="PROSITE" id="PS51195"/>
    </source>
</evidence>
<dbReference type="SUPFAM" id="SSF52540">
    <property type="entry name" value="P-loop containing nucleoside triphosphate hydrolases"/>
    <property type="match status" value="1"/>
</dbReference>
<accession>A0ABR3CTH4</accession>
<name>A0ABR3CTH4_9PEZI</name>
<dbReference type="InterPro" id="IPR014001">
    <property type="entry name" value="Helicase_ATP-bd"/>
</dbReference>
<dbReference type="Pfam" id="PF00271">
    <property type="entry name" value="Helicase_C"/>
    <property type="match status" value="1"/>
</dbReference>
<feature type="domain" description="DEAD-box RNA helicase Q" evidence="11">
    <location>
        <begin position="618"/>
        <end position="646"/>
    </location>
</feature>
<dbReference type="InterPro" id="IPR004399">
    <property type="entry name" value="HMP/HMP-P_kinase_dom"/>
</dbReference>
<evidence type="ECO:0000256" key="3">
    <source>
        <dbReference type="ARBA" id="ARBA00022801"/>
    </source>
</evidence>
<dbReference type="InterPro" id="IPR027417">
    <property type="entry name" value="P-loop_NTPase"/>
</dbReference>
<dbReference type="RefSeq" id="XP_066636937.1">
    <property type="nucleotide sequence ID" value="XM_066771658.1"/>
</dbReference>
<dbReference type="InterPro" id="IPR029056">
    <property type="entry name" value="Ribokinase-like"/>
</dbReference>
<dbReference type="NCBIfam" id="TIGR04306">
    <property type="entry name" value="salvage_TenA"/>
    <property type="match status" value="1"/>
</dbReference>
<evidence type="ECO:0000256" key="7">
    <source>
        <dbReference type="PROSITE-ProRule" id="PRU00552"/>
    </source>
</evidence>
<keyword evidence="2" id="KW-0547">Nucleotide-binding</keyword>
<dbReference type="Pfam" id="PF08543">
    <property type="entry name" value="Phos_pyr_kin"/>
    <property type="match status" value="1"/>
</dbReference>
<dbReference type="GeneID" id="92004228"/>
<evidence type="ECO:0000256" key="1">
    <source>
        <dbReference type="ARBA" id="ARBA00012552"/>
    </source>
</evidence>
<dbReference type="SUPFAM" id="SSF53613">
    <property type="entry name" value="Ribokinase-like"/>
    <property type="match status" value="1"/>
</dbReference>
<dbReference type="GO" id="GO:0004386">
    <property type="term" value="F:helicase activity"/>
    <property type="evidence" value="ECO:0007669"/>
    <property type="project" value="UniProtKB-KW"/>
</dbReference>
<evidence type="ECO:0000256" key="8">
    <source>
        <dbReference type="SAM" id="MobiDB-lite"/>
    </source>
</evidence>
<evidence type="ECO:0000259" key="10">
    <source>
        <dbReference type="PROSITE" id="PS51194"/>
    </source>
</evidence>
<dbReference type="EC" id="3.6.4.13" evidence="1"/>
<feature type="domain" description="Helicase ATP-binding" evidence="9">
    <location>
        <begin position="649"/>
        <end position="824"/>
    </location>
</feature>
<dbReference type="PROSITE" id="PS51192">
    <property type="entry name" value="HELICASE_ATP_BIND_1"/>
    <property type="match status" value="1"/>
</dbReference>
<dbReference type="NCBIfam" id="TIGR00097">
    <property type="entry name" value="HMP-P_kinase"/>
    <property type="match status" value="1"/>
</dbReference>
<keyword evidence="4 12" id="KW-0347">Helicase</keyword>
<dbReference type="Pfam" id="PF00270">
    <property type="entry name" value="DEAD"/>
    <property type="match status" value="1"/>
</dbReference>
<comment type="caution">
    <text evidence="12">The sequence shown here is derived from an EMBL/GenBank/DDBJ whole genome shotgun (WGS) entry which is preliminary data.</text>
</comment>
<proteinExistence type="predicted"/>
<evidence type="ECO:0000256" key="4">
    <source>
        <dbReference type="ARBA" id="ARBA00022806"/>
    </source>
</evidence>
<gene>
    <name evidence="12" type="primary">DBP2</name>
    <name evidence="12" type="ORF">SLS55_000143</name>
</gene>
<comment type="catalytic activity">
    <reaction evidence="6">
        <text>ATP + H2O = ADP + phosphate + H(+)</text>
        <dbReference type="Rhea" id="RHEA:13065"/>
        <dbReference type="ChEBI" id="CHEBI:15377"/>
        <dbReference type="ChEBI" id="CHEBI:15378"/>
        <dbReference type="ChEBI" id="CHEBI:30616"/>
        <dbReference type="ChEBI" id="CHEBI:43474"/>
        <dbReference type="ChEBI" id="CHEBI:456216"/>
        <dbReference type="EC" id="3.6.4.13"/>
    </reaction>
</comment>
<feature type="compositionally biased region" description="Gly residues" evidence="8">
    <location>
        <begin position="1002"/>
        <end position="1030"/>
    </location>
</feature>
<dbReference type="PROSITE" id="PS00039">
    <property type="entry name" value="DEAD_ATP_HELICASE"/>
    <property type="match status" value="1"/>
</dbReference>
<dbReference type="CDD" id="cd18787">
    <property type="entry name" value="SF2_C_DEAD"/>
    <property type="match status" value="1"/>
</dbReference>
<evidence type="ECO:0000313" key="12">
    <source>
        <dbReference type="EMBL" id="KAL0264197.1"/>
    </source>
</evidence>
<dbReference type="CDD" id="cd19367">
    <property type="entry name" value="TenA_C_ScTHI20-like"/>
    <property type="match status" value="1"/>
</dbReference>
<evidence type="ECO:0000313" key="13">
    <source>
        <dbReference type="Proteomes" id="UP001430584"/>
    </source>
</evidence>
<dbReference type="InterPro" id="IPR004305">
    <property type="entry name" value="Thiaminase-2/PQQC"/>
</dbReference>
<organism evidence="12 13">
    <name type="scientific">Diplodia seriata</name>
    <dbReference type="NCBI Taxonomy" id="420778"/>
    <lineage>
        <taxon>Eukaryota</taxon>
        <taxon>Fungi</taxon>
        <taxon>Dikarya</taxon>
        <taxon>Ascomycota</taxon>
        <taxon>Pezizomycotina</taxon>
        <taxon>Dothideomycetes</taxon>
        <taxon>Dothideomycetes incertae sedis</taxon>
        <taxon>Botryosphaeriales</taxon>
        <taxon>Botryosphaeriaceae</taxon>
        <taxon>Diplodia</taxon>
    </lineage>
</organism>
<dbReference type="CDD" id="cd17966">
    <property type="entry name" value="DEADc_DDX5_DDX17"/>
    <property type="match status" value="1"/>
</dbReference>
<dbReference type="InterPro" id="IPR014014">
    <property type="entry name" value="RNA_helicase_DEAD_Q_motif"/>
</dbReference>
<dbReference type="PROSITE" id="PS51195">
    <property type="entry name" value="Q_MOTIF"/>
    <property type="match status" value="1"/>
</dbReference>
<dbReference type="Gene3D" id="3.40.1190.20">
    <property type="match status" value="1"/>
</dbReference>
<dbReference type="Pfam" id="PF03070">
    <property type="entry name" value="TENA_THI-4"/>
    <property type="match status" value="1"/>
</dbReference>
<dbReference type="Gene3D" id="1.20.910.10">
    <property type="entry name" value="Heme oxygenase-like"/>
    <property type="match status" value="1"/>
</dbReference>
<dbReference type="Gene3D" id="3.40.50.300">
    <property type="entry name" value="P-loop containing nucleotide triphosphate hydrolases"/>
    <property type="match status" value="2"/>
</dbReference>
<dbReference type="CDD" id="cd01169">
    <property type="entry name" value="HMPP_kinase"/>
    <property type="match status" value="1"/>
</dbReference>
<dbReference type="InterPro" id="IPR027574">
    <property type="entry name" value="Thiaminase_II"/>
</dbReference>
<dbReference type="Proteomes" id="UP001430584">
    <property type="component" value="Unassembled WGS sequence"/>
</dbReference>
<dbReference type="InterPro" id="IPR011545">
    <property type="entry name" value="DEAD/DEAH_box_helicase_dom"/>
</dbReference>
<dbReference type="SUPFAM" id="SSF48613">
    <property type="entry name" value="Heme oxygenase-like"/>
    <property type="match status" value="1"/>
</dbReference>
<reference evidence="12 13" key="1">
    <citation type="submission" date="2024-02" db="EMBL/GenBank/DDBJ databases">
        <title>De novo assembly and annotation of 12 fungi associated with fruit tree decline syndrome in Ontario, Canada.</title>
        <authorList>
            <person name="Sulman M."/>
            <person name="Ellouze W."/>
            <person name="Ilyukhin E."/>
        </authorList>
    </citation>
    <scope>NUCLEOTIDE SEQUENCE [LARGE SCALE GENOMIC DNA]</scope>
    <source>
        <strain evidence="12 13">FDS-637</strain>
    </source>
</reference>
<evidence type="ECO:0000256" key="2">
    <source>
        <dbReference type="ARBA" id="ARBA00022741"/>
    </source>
</evidence>
<evidence type="ECO:0000256" key="5">
    <source>
        <dbReference type="ARBA" id="ARBA00022840"/>
    </source>
</evidence>
<dbReference type="SMART" id="SM00487">
    <property type="entry name" value="DEXDc"/>
    <property type="match status" value="1"/>
</dbReference>
<dbReference type="PROSITE" id="PS51194">
    <property type="entry name" value="HELICASE_CTER"/>
    <property type="match status" value="1"/>
</dbReference>
<dbReference type="SMART" id="SM00490">
    <property type="entry name" value="HELICc"/>
    <property type="match status" value="1"/>
</dbReference>
<evidence type="ECO:0000256" key="6">
    <source>
        <dbReference type="ARBA" id="ARBA00047984"/>
    </source>
</evidence>
<feature type="region of interest" description="Disordered" evidence="8">
    <location>
        <begin position="1001"/>
        <end position="1030"/>
    </location>
</feature>
<feature type="short sequence motif" description="Q motif" evidence="7">
    <location>
        <begin position="618"/>
        <end position="646"/>
    </location>
</feature>
<dbReference type="PANTHER" id="PTHR47958">
    <property type="entry name" value="ATP-DEPENDENT RNA HELICASE DBP3"/>
    <property type="match status" value="1"/>
</dbReference>